<dbReference type="Proteomes" id="UP000236725">
    <property type="component" value="Unassembled WGS sequence"/>
</dbReference>
<accession>A0A8G2BZ01</accession>
<keyword evidence="2" id="KW-1185">Reference proteome</keyword>
<dbReference type="EMBL" id="FNVS01000025">
    <property type="protein sequence ID" value="SEG26497.1"/>
    <property type="molecule type" value="Genomic_DNA"/>
</dbReference>
<dbReference type="AlphaFoldDB" id="A0A8G2BZ01"/>
<sequence length="80" mass="9412">MPDEFNFVAEANIDGLASLKNNFPPPIFVCIKTNPYLCRNFEEKVSMTIKTYKDDPKFFSAYMTDYEAYFFILQDYNLVI</sequence>
<evidence type="ECO:0000313" key="1">
    <source>
        <dbReference type="EMBL" id="SEG26497.1"/>
    </source>
</evidence>
<evidence type="ECO:0000313" key="2">
    <source>
        <dbReference type="Proteomes" id="UP000236725"/>
    </source>
</evidence>
<comment type="caution">
    <text evidence="1">The sequence shown here is derived from an EMBL/GenBank/DDBJ whole genome shotgun (WGS) entry which is preliminary data.</text>
</comment>
<name>A0A8G2BZ01_9BACT</name>
<proteinExistence type="predicted"/>
<organism evidence="1 2">
    <name type="scientific">Parabacteroides chinchillae</name>
    <dbReference type="NCBI Taxonomy" id="871327"/>
    <lineage>
        <taxon>Bacteria</taxon>
        <taxon>Pseudomonadati</taxon>
        <taxon>Bacteroidota</taxon>
        <taxon>Bacteroidia</taxon>
        <taxon>Bacteroidales</taxon>
        <taxon>Tannerellaceae</taxon>
        <taxon>Parabacteroides</taxon>
    </lineage>
</organism>
<reference evidence="1 2" key="1">
    <citation type="submission" date="2016-10" db="EMBL/GenBank/DDBJ databases">
        <authorList>
            <person name="Varghese N."/>
            <person name="Submissions S."/>
        </authorList>
    </citation>
    <scope>NUCLEOTIDE SEQUENCE [LARGE SCALE GENOMIC DNA]</scope>
    <source>
        <strain evidence="1 2">DSM 29073</strain>
    </source>
</reference>
<protein>
    <submittedName>
        <fullName evidence="1">Uncharacterized protein</fullName>
    </submittedName>
</protein>
<gene>
    <name evidence="1" type="ORF">SAMN05444001_1255</name>
</gene>